<name>A0A930BQT2_9RHOO</name>
<reference evidence="8" key="1">
    <citation type="submission" date="2020-04" db="EMBL/GenBank/DDBJ databases">
        <title>Deep metagenomics examines the oral microbiome during advanced dental caries in children, revealing novel taxa and co-occurrences with host molecules.</title>
        <authorList>
            <person name="Baker J.L."/>
            <person name="Morton J.T."/>
            <person name="Dinis M."/>
            <person name="Alvarez R."/>
            <person name="Tran N.C."/>
            <person name="Knight R."/>
            <person name="Edlund A."/>
        </authorList>
    </citation>
    <scope>NUCLEOTIDE SEQUENCE</scope>
    <source>
        <strain evidence="8">JCVI_32_bin.24</strain>
    </source>
</reference>
<feature type="transmembrane region" description="Helical" evidence="7">
    <location>
        <begin position="104"/>
        <end position="126"/>
    </location>
</feature>
<dbReference type="PANTHER" id="PTHR43723">
    <property type="entry name" value="COBALT TRANSPORT PROTEIN CBIQ"/>
    <property type="match status" value="1"/>
</dbReference>
<proteinExistence type="inferred from homology"/>
<dbReference type="Proteomes" id="UP000718593">
    <property type="component" value="Unassembled WGS sequence"/>
</dbReference>
<dbReference type="EMBL" id="JABZMI010000007">
    <property type="protein sequence ID" value="MBF1163616.1"/>
    <property type="molecule type" value="Genomic_DNA"/>
</dbReference>
<dbReference type="AlphaFoldDB" id="A0A930BQT2"/>
<dbReference type="InterPro" id="IPR012809">
    <property type="entry name" value="ECF_CbiQ"/>
</dbReference>
<feature type="transmembrane region" description="Helical" evidence="7">
    <location>
        <begin position="138"/>
        <end position="157"/>
    </location>
</feature>
<keyword evidence="5 7" id="KW-1133">Transmembrane helix</keyword>
<keyword evidence="4 7" id="KW-0812">Transmembrane</keyword>
<evidence type="ECO:0000256" key="7">
    <source>
        <dbReference type="SAM" id="Phobius"/>
    </source>
</evidence>
<evidence type="ECO:0000256" key="2">
    <source>
        <dbReference type="ARBA" id="ARBA00008564"/>
    </source>
</evidence>
<evidence type="ECO:0000256" key="3">
    <source>
        <dbReference type="ARBA" id="ARBA00022475"/>
    </source>
</evidence>
<feature type="transmembrane region" description="Helical" evidence="7">
    <location>
        <begin position="65"/>
        <end position="84"/>
    </location>
</feature>
<organism evidence="8 9">
    <name type="scientific">Dechloromonas agitata</name>
    <dbReference type="NCBI Taxonomy" id="73030"/>
    <lineage>
        <taxon>Bacteria</taxon>
        <taxon>Pseudomonadati</taxon>
        <taxon>Pseudomonadota</taxon>
        <taxon>Betaproteobacteria</taxon>
        <taxon>Rhodocyclales</taxon>
        <taxon>Azonexaceae</taxon>
        <taxon>Dechloromonas</taxon>
    </lineage>
</organism>
<dbReference type="GO" id="GO:0006824">
    <property type="term" value="P:cobalt ion transport"/>
    <property type="evidence" value="ECO:0007669"/>
    <property type="project" value="InterPro"/>
</dbReference>
<feature type="transmembrane region" description="Helical" evidence="7">
    <location>
        <begin position="23"/>
        <end position="53"/>
    </location>
</feature>
<dbReference type="CDD" id="cd16914">
    <property type="entry name" value="EcfT"/>
    <property type="match status" value="1"/>
</dbReference>
<dbReference type="InterPro" id="IPR052770">
    <property type="entry name" value="Cobalt_transport_CbiQ"/>
</dbReference>
<dbReference type="InterPro" id="IPR003339">
    <property type="entry name" value="ABC/ECF_trnsptr_transmembrane"/>
</dbReference>
<evidence type="ECO:0000256" key="6">
    <source>
        <dbReference type="ARBA" id="ARBA00023136"/>
    </source>
</evidence>
<evidence type="ECO:0000256" key="1">
    <source>
        <dbReference type="ARBA" id="ARBA00004651"/>
    </source>
</evidence>
<accession>A0A930BQT2</accession>
<dbReference type="GO" id="GO:0043190">
    <property type="term" value="C:ATP-binding cassette (ABC) transporter complex"/>
    <property type="evidence" value="ECO:0007669"/>
    <property type="project" value="InterPro"/>
</dbReference>
<dbReference type="NCBIfam" id="TIGR02454">
    <property type="entry name" value="ECF_T_CbiQ"/>
    <property type="match status" value="1"/>
</dbReference>
<dbReference type="PANTHER" id="PTHR43723:SF1">
    <property type="entry name" value="COBALT TRANSPORT PROTEIN CBIQ"/>
    <property type="match status" value="1"/>
</dbReference>
<protein>
    <submittedName>
        <fullName evidence="8">Cobalt ECF transporter T component CbiQ</fullName>
    </submittedName>
</protein>
<evidence type="ECO:0000313" key="9">
    <source>
        <dbReference type="Proteomes" id="UP000718593"/>
    </source>
</evidence>
<dbReference type="Pfam" id="PF02361">
    <property type="entry name" value="CbiQ"/>
    <property type="match status" value="1"/>
</dbReference>
<comment type="caution">
    <text evidence="8">The sequence shown here is derived from an EMBL/GenBank/DDBJ whole genome shotgun (WGS) entry which is preliminary data.</text>
</comment>
<sequence>MLIEQAAYGNRWRRVSPAAKGTLALGGLIAAFAAPTPAAALLVAVLLAGVACLGARVAPALYGRAAAPAIGFLALSGLTLLVAIDADFSWRWAPEAWPRVASLTARSLAALAALLGLVLTTPLPDLISLLRRLRCPELLLDLMVLCYRMLFVFSAALHDTATAQRARLGYASTRLTRRSLGLLAANLTLQVWQRAQGLHRAAQARNGNGALRLLSPEFAHARRDTACAAFAGVLLILLARLAV</sequence>
<evidence type="ECO:0000256" key="4">
    <source>
        <dbReference type="ARBA" id="ARBA00022692"/>
    </source>
</evidence>
<comment type="similarity">
    <text evidence="2">Belongs to the CbiQ family.</text>
</comment>
<evidence type="ECO:0000313" key="8">
    <source>
        <dbReference type="EMBL" id="MBF1163616.1"/>
    </source>
</evidence>
<gene>
    <name evidence="8" type="primary">cbiQ</name>
    <name evidence="8" type="ORF">HXL68_01105</name>
</gene>
<comment type="subcellular location">
    <subcellularLocation>
        <location evidence="1">Cell membrane</location>
        <topology evidence="1">Multi-pass membrane protein</topology>
    </subcellularLocation>
</comment>
<evidence type="ECO:0000256" key="5">
    <source>
        <dbReference type="ARBA" id="ARBA00022989"/>
    </source>
</evidence>
<keyword evidence="6 7" id="KW-0472">Membrane</keyword>
<keyword evidence="3" id="KW-1003">Cell membrane</keyword>